<feature type="region of interest" description="Disordered" evidence="1">
    <location>
        <begin position="1"/>
        <end position="29"/>
    </location>
</feature>
<protein>
    <submittedName>
        <fullName evidence="2">Uncharacterized protein</fullName>
    </submittedName>
</protein>
<keyword evidence="3" id="KW-1185">Reference proteome</keyword>
<evidence type="ECO:0000313" key="2">
    <source>
        <dbReference type="EMBL" id="MCI84610.1"/>
    </source>
</evidence>
<feature type="region of interest" description="Disordered" evidence="1">
    <location>
        <begin position="53"/>
        <end position="72"/>
    </location>
</feature>
<name>A0A392VDM6_9FABA</name>
<dbReference type="AlphaFoldDB" id="A0A392VDM6"/>
<proteinExistence type="predicted"/>
<feature type="non-terminal residue" evidence="2">
    <location>
        <position position="72"/>
    </location>
</feature>
<organism evidence="2 3">
    <name type="scientific">Trifolium medium</name>
    <dbReference type="NCBI Taxonomy" id="97028"/>
    <lineage>
        <taxon>Eukaryota</taxon>
        <taxon>Viridiplantae</taxon>
        <taxon>Streptophyta</taxon>
        <taxon>Embryophyta</taxon>
        <taxon>Tracheophyta</taxon>
        <taxon>Spermatophyta</taxon>
        <taxon>Magnoliopsida</taxon>
        <taxon>eudicotyledons</taxon>
        <taxon>Gunneridae</taxon>
        <taxon>Pentapetalae</taxon>
        <taxon>rosids</taxon>
        <taxon>fabids</taxon>
        <taxon>Fabales</taxon>
        <taxon>Fabaceae</taxon>
        <taxon>Papilionoideae</taxon>
        <taxon>50 kb inversion clade</taxon>
        <taxon>NPAAA clade</taxon>
        <taxon>Hologalegina</taxon>
        <taxon>IRL clade</taxon>
        <taxon>Trifolieae</taxon>
        <taxon>Trifolium</taxon>
    </lineage>
</organism>
<feature type="non-terminal residue" evidence="2">
    <location>
        <position position="1"/>
    </location>
</feature>
<sequence length="72" mass="7947">ETVATGTEGASEAQINKGKEPIASASVVEPDIEKPERKIIKKKRTLKRRINRITVTSDSEGTEDEQPLSKKK</sequence>
<dbReference type="Proteomes" id="UP000265520">
    <property type="component" value="Unassembled WGS sequence"/>
</dbReference>
<evidence type="ECO:0000256" key="1">
    <source>
        <dbReference type="SAM" id="MobiDB-lite"/>
    </source>
</evidence>
<comment type="caution">
    <text evidence="2">The sequence shown here is derived from an EMBL/GenBank/DDBJ whole genome shotgun (WGS) entry which is preliminary data.</text>
</comment>
<accession>A0A392VDM6</accession>
<evidence type="ECO:0000313" key="3">
    <source>
        <dbReference type="Proteomes" id="UP000265520"/>
    </source>
</evidence>
<reference evidence="2 3" key="1">
    <citation type="journal article" date="2018" name="Front. Plant Sci.">
        <title>Red Clover (Trifolium pratense) and Zigzag Clover (T. medium) - A Picture of Genomic Similarities and Differences.</title>
        <authorList>
            <person name="Dluhosova J."/>
            <person name="Istvanek J."/>
            <person name="Nedelnik J."/>
            <person name="Repkova J."/>
        </authorList>
    </citation>
    <scope>NUCLEOTIDE SEQUENCE [LARGE SCALE GENOMIC DNA]</scope>
    <source>
        <strain evidence="3">cv. 10/8</strain>
        <tissue evidence="2">Leaf</tissue>
    </source>
</reference>
<dbReference type="EMBL" id="LXQA011095176">
    <property type="protein sequence ID" value="MCI84610.1"/>
    <property type="molecule type" value="Genomic_DNA"/>
</dbReference>